<feature type="transmembrane region" description="Helical" evidence="1">
    <location>
        <begin position="319"/>
        <end position="342"/>
    </location>
</feature>
<keyword evidence="1" id="KW-1133">Transmembrane helix</keyword>
<sequence>MVQQNKLMKMVFCSAENIKNLWDTWNIEGLIILSLLVQSFLILFALLRKQKGGKWIVMIPIWLAYLLADWVATFTIGLILRAEPSDILVFWAPFLLLHLGGPDIITSFSMEDTEFWIRHLLGLVLQIGSTIYVILQSLPQNKLLLPTFLVLIAGTIKYAERNRAFYVACFDHFGDNWRTHHWPMIGKHSPFGYLFYGRFPNQFLNTKFFCRDGIFAVFGIFKSLLVGPRMPSEQKGFVLSTINRSNSGEVLSCSHSSEVLQNIEISLSLLYELLHTKLPVVDSKIAYFHRIANFGCILGALLLFSMLKKHYKLGEFDTWLTYGLLTGALALDLISVISLVMFSDWICFGHDENVESQKHNKRRIRSAIKRIRCVSSKDFKADQEWHFIFRELLEPVLNPIADNERGKRKEIDAKRYGGILQDSGNLNWSIKKFEYIESLLMWHIATEICYLSGHPSNHCASSTSTSGSLNHREICKEYIPALRRNGSGQMKRDSQKHPL</sequence>
<dbReference type="PANTHER" id="PTHR31325">
    <property type="entry name" value="OS01G0798800 PROTEIN-RELATED"/>
    <property type="match status" value="1"/>
</dbReference>
<comment type="caution">
    <text evidence="3">The sequence shown here is derived from an EMBL/GenBank/DDBJ whole genome shotgun (WGS) entry which is preliminary data.</text>
</comment>
<name>A0AAV5LT05_9ROSI</name>
<evidence type="ECO:0000259" key="2">
    <source>
        <dbReference type="Pfam" id="PF13968"/>
    </source>
</evidence>
<feature type="domain" description="DUF4220" evidence="2">
    <location>
        <begin position="62"/>
        <end position="385"/>
    </location>
</feature>
<protein>
    <recommendedName>
        <fullName evidence="2">DUF4220 domain-containing protein</fullName>
    </recommendedName>
</protein>
<keyword evidence="4" id="KW-1185">Reference proteome</keyword>
<feature type="transmembrane region" description="Helical" evidence="1">
    <location>
        <begin position="120"/>
        <end position="137"/>
    </location>
</feature>
<feature type="transmembrane region" description="Helical" evidence="1">
    <location>
        <begin position="88"/>
        <end position="108"/>
    </location>
</feature>
<feature type="transmembrane region" description="Helical" evidence="1">
    <location>
        <begin position="29"/>
        <end position="47"/>
    </location>
</feature>
<dbReference type="InterPro" id="IPR025315">
    <property type="entry name" value="DUF4220"/>
</dbReference>
<evidence type="ECO:0000256" key="1">
    <source>
        <dbReference type="SAM" id="Phobius"/>
    </source>
</evidence>
<dbReference type="Proteomes" id="UP001054252">
    <property type="component" value="Unassembled WGS sequence"/>
</dbReference>
<evidence type="ECO:0000313" key="4">
    <source>
        <dbReference type="Proteomes" id="UP001054252"/>
    </source>
</evidence>
<gene>
    <name evidence="3" type="ORF">SLEP1_g47944</name>
</gene>
<feature type="transmembrane region" description="Helical" evidence="1">
    <location>
        <begin position="208"/>
        <end position="227"/>
    </location>
</feature>
<dbReference type="Pfam" id="PF13968">
    <property type="entry name" value="DUF4220"/>
    <property type="match status" value="1"/>
</dbReference>
<keyword evidence="1" id="KW-0472">Membrane</keyword>
<dbReference type="AlphaFoldDB" id="A0AAV5LT05"/>
<accession>A0AAV5LT05</accession>
<proteinExistence type="predicted"/>
<feature type="transmembrane region" description="Helical" evidence="1">
    <location>
        <begin position="287"/>
        <end position="307"/>
    </location>
</feature>
<reference evidence="3 4" key="1">
    <citation type="journal article" date="2021" name="Commun. Biol.">
        <title>The genome of Shorea leprosula (Dipterocarpaceae) highlights the ecological relevance of drought in aseasonal tropical rainforests.</title>
        <authorList>
            <person name="Ng K.K.S."/>
            <person name="Kobayashi M.J."/>
            <person name="Fawcett J.A."/>
            <person name="Hatakeyama M."/>
            <person name="Paape T."/>
            <person name="Ng C.H."/>
            <person name="Ang C.C."/>
            <person name="Tnah L.H."/>
            <person name="Lee C.T."/>
            <person name="Nishiyama T."/>
            <person name="Sese J."/>
            <person name="O'Brien M.J."/>
            <person name="Copetti D."/>
            <person name="Mohd Noor M.I."/>
            <person name="Ong R.C."/>
            <person name="Putra M."/>
            <person name="Sireger I.Z."/>
            <person name="Indrioko S."/>
            <person name="Kosugi Y."/>
            <person name="Izuno A."/>
            <person name="Isagi Y."/>
            <person name="Lee S.L."/>
            <person name="Shimizu K.K."/>
        </authorList>
    </citation>
    <scope>NUCLEOTIDE SEQUENCE [LARGE SCALE GENOMIC DNA]</scope>
    <source>
        <strain evidence="3">214</strain>
    </source>
</reference>
<organism evidence="3 4">
    <name type="scientific">Rubroshorea leprosula</name>
    <dbReference type="NCBI Taxonomy" id="152421"/>
    <lineage>
        <taxon>Eukaryota</taxon>
        <taxon>Viridiplantae</taxon>
        <taxon>Streptophyta</taxon>
        <taxon>Embryophyta</taxon>
        <taxon>Tracheophyta</taxon>
        <taxon>Spermatophyta</taxon>
        <taxon>Magnoliopsida</taxon>
        <taxon>eudicotyledons</taxon>
        <taxon>Gunneridae</taxon>
        <taxon>Pentapetalae</taxon>
        <taxon>rosids</taxon>
        <taxon>malvids</taxon>
        <taxon>Malvales</taxon>
        <taxon>Dipterocarpaceae</taxon>
        <taxon>Rubroshorea</taxon>
    </lineage>
</organism>
<feature type="transmembrane region" description="Helical" evidence="1">
    <location>
        <begin position="59"/>
        <end position="82"/>
    </location>
</feature>
<dbReference type="EMBL" id="BPVZ01000140">
    <property type="protein sequence ID" value="GKV40277.1"/>
    <property type="molecule type" value="Genomic_DNA"/>
</dbReference>
<keyword evidence="1" id="KW-0812">Transmembrane</keyword>
<evidence type="ECO:0000313" key="3">
    <source>
        <dbReference type="EMBL" id="GKV40277.1"/>
    </source>
</evidence>